<comment type="caution">
    <text evidence="9">The sequence shown here is derived from an EMBL/GenBank/DDBJ whole genome shotgun (WGS) entry which is preliminary data.</text>
</comment>
<feature type="transmembrane region" description="Helical" evidence="6">
    <location>
        <begin position="77"/>
        <end position="93"/>
    </location>
</feature>
<feature type="transmembrane region" description="Helical" evidence="6">
    <location>
        <begin position="307"/>
        <end position="322"/>
    </location>
</feature>
<evidence type="ECO:0008006" key="11">
    <source>
        <dbReference type="Google" id="ProtNLM"/>
    </source>
</evidence>
<keyword evidence="2" id="KW-1003">Cell membrane</keyword>
<feature type="transmembrane region" description="Helical" evidence="6">
    <location>
        <begin position="350"/>
        <end position="367"/>
    </location>
</feature>
<dbReference type="RefSeq" id="WP_284388831.1">
    <property type="nucleotide sequence ID" value="NZ_BSNK01000001.1"/>
</dbReference>
<dbReference type="InterPro" id="IPR004477">
    <property type="entry name" value="ComEC_N"/>
</dbReference>
<dbReference type="InterPro" id="IPR052159">
    <property type="entry name" value="Competence_DNA_uptake"/>
</dbReference>
<organism evidence="9 10">
    <name type="scientific">Algimonas ampicilliniresistens</name>
    <dbReference type="NCBI Taxonomy" id="1298735"/>
    <lineage>
        <taxon>Bacteria</taxon>
        <taxon>Pseudomonadati</taxon>
        <taxon>Pseudomonadota</taxon>
        <taxon>Alphaproteobacteria</taxon>
        <taxon>Maricaulales</taxon>
        <taxon>Robiginitomaculaceae</taxon>
        <taxon>Algimonas</taxon>
    </lineage>
</organism>
<dbReference type="EMBL" id="BSNK01000001">
    <property type="protein sequence ID" value="GLQ23414.1"/>
    <property type="molecule type" value="Genomic_DNA"/>
</dbReference>
<dbReference type="InterPro" id="IPR025405">
    <property type="entry name" value="DUF4131"/>
</dbReference>
<feature type="domain" description="ComEC/Rec2-related protein" evidence="7">
    <location>
        <begin position="245"/>
        <end position="523"/>
    </location>
</feature>
<evidence type="ECO:0000259" key="8">
    <source>
        <dbReference type="Pfam" id="PF13567"/>
    </source>
</evidence>
<feature type="transmembrane region" description="Helical" evidence="6">
    <location>
        <begin position="266"/>
        <end position="295"/>
    </location>
</feature>
<evidence type="ECO:0000313" key="9">
    <source>
        <dbReference type="EMBL" id="GLQ23414.1"/>
    </source>
</evidence>
<gene>
    <name evidence="9" type="ORF">GCM10007853_12880</name>
</gene>
<dbReference type="NCBIfam" id="TIGR00360">
    <property type="entry name" value="ComEC_N-term"/>
    <property type="match status" value="1"/>
</dbReference>
<feature type="transmembrane region" description="Helical" evidence="6">
    <location>
        <begin position="24"/>
        <end position="47"/>
    </location>
</feature>
<evidence type="ECO:0000256" key="4">
    <source>
        <dbReference type="ARBA" id="ARBA00022989"/>
    </source>
</evidence>
<evidence type="ECO:0000256" key="1">
    <source>
        <dbReference type="ARBA" id="ARBA00004651"/>
    </source>
</evidence>
<feature type="transmembrane region" description="Helical" evidence="6">
    <location>
        <begin position="373"/>
        <end position="392"/>
    </location>
</feature>
<keyword evidence="10" id="KW-1185">Reference proteome</keyword>
<protein>
    <recommendedName>
        <fullName evidence="11">Competence protein ComEC</fullName>
    </recommendedName>
</protein>
<reference evidence="9" key="1">
    <citation type="journal article" date="2014" name="Int. J. Syst. Evol. Microbiol.">
        <title>Complete genome of a new Firmicutes species belonging to the dominant human colonic microbiota ('Ruminococcus bicirculans') reveals two chromosomes and a selective capacity to utilize plant glucans.</title>
        <authorList>
            <consortium name="NISC Comparative Sequencing Program"/>
            <person name="Wegmann U."/>
            <person name="Louis P."/>
            <person name="Goesmann A."/>
            <person name="Henrissat B."/>
            <person name="Duncan S.H."/>
            <person name="Flint H.J."/>
        </authorList>
    </citation>
    <scope>NUCLEOTIDE SEQUENCE</scope>
    <source>
        <strain evidence="9">NBRC 108219</strain>
    </source>
</reference>
<evidence type="ECO:0000256" key="2">
    <source>
        <dbReference type="ARBA" id="ARBA00022475"/>
    </source>
</evidence>
<feature type="transmembrane region" description="Helical" evidence="6">
    <location>
        <begin position="472"/>
        <end position="492"/>
    </location>
</feature>
<dbReference type="PANTHER" id="PTHR30619:SF1">
    <property type="entry name" value="RECOMBINATION PROTEIN 2"/>
    <property type="match status" value="1"/>
</dbReference>
<evidence type="ECO:0000256" key="5">
    <source>
        <dbReference type="ARBA" id="ARBA00023136"/>
    </source>
</evidence>
<dbReference type="PANTHER" id="PTHR30619">
    <property type="entry name" value="DNA INTERNALIZATION/COMPETENCE PROTEIN COMEC/REC2"/>
    <property type="match status" value="1"/>
</dbReference>
<evidence type="ECO:0000256" key="6">
    <source>
        <dbReference type="SAM" id="Phobius"/>
    </source>
</evidence>
<feature type="transmembrane region" description="Helical" evidence="6">
    <location>
        <begin position="412"/>
        <end position="434"/>
    </location>
</feature>
<feature type="transmembrane region" description="Helical" evidence="6">
    <location>
        <begin position="440"/>
        <end position="465"/>
    </location>
</feature>
<keyword evidence="3 6" id="KW-0812">Transmembrane</keyword>
<feature type="transmembrane region" description="Helical" evidence="6">
    <location>
        <begin position="512"/>
        <end position="545"/>
    </location>
</feature>
<feature type="transmembrane region" description="Helical" evidence="6">
    <location>
        <begin position="53"/>
        <end position="70"/>
    </location>
</feature>
<dbReference type="Proteomes" id="UP001161391">
    <property type="component" value="Unassembled WGS sequence"/>
</dbReference>
<reference evidence="9" key="2">
    <citation type="submission" date="2023-01" db="EMBL/GenBank/DDBJ databases">
        <title>Draft genome sequence of Algimonas ampicilliniresistens strain NBRC 108219.</title>
        <authorList>
            <person name="Sun Q."/>
            <person name="Mori K."/>
        </authorList>
    </citation>
    <scope>NUCLEOTIDE SEQUENCE</scope>
    <source>
        <strain evidence="9">NBRC 108219</strain>
    </source>
</reference>
<dbReference type="Pfam" id="PF03772">
    <property type="entry name" value="Competence"/>
    <property type="match status" value="1"/>
</dbReference>
<name>A0ABQ5V9J0_9PROT</name>
<keyword evidence="5 6" id="KW-0472">Membrane</keyword>
<dbReference type="Pfam" id="PF13567">
    <property type="entry name" value="DUF4131"/>
    <property type="match status" value="1"/>
</dbReference>
<evidence type="ECO:0000256" key="3">
    <source>
        <dbReference type="ARBA" id="ARBA00022692"/>
    </source>
</evidence>
<feature type="domain" description="DUF4131" evidence="8">
    <location>
        <begin position="52"/>
        <end position="198"/>
    </location>
</feature>
<keyword evidence="4 6" id="KW-1133">Transmembrane helix</keyword>
<evidence type="ECO:0000259" key="7">
    <source>
        <dbReference type="Pfam" id="PF03772"/>
    </source>
</evidence>
<sequence length="693" mass="74307">MVDFGSHFAGVSAAKDRSRWAERLGAALSFETAIIAFGIGIATYFAWPTEPNIIVSLLSVGIVTIFASRLSYPWAGTVAMFAVLLFGFAWSAAHTQLMSPNPVAFEQRMTVNGWVSRVETGGRMRRLSIEVASVDPVPETGVPSKVRIRVGRNFSDLQVGEGIRVDAVIGPMPGPAVPHGYDPGRRAFFDGLAGTGFAISDAQTFEPDLSRLDKVKANVALTRHRIADRVLKASPEATAGLQAALLTGIRDNIPEEQTDNLRASGLAHILAISGLHMGMVAFGVYVVASMLLAAIQRLSRGRDVRKIAAMIGILAATVYLLLSGASVATQRAYIMVTIAFLAVILDRRVLSLRSVAVAALLTLIIRPEALLSVGFQMSFSAVAAMVVIFRAWQDYRPRRRNQGLRDRITSFYGSLFGTSLIAGFATGGFALLHFGRIAQYGLLANMAAMTVFPVVMALGILSLIVMPFGAEALPLLAMSKAISFMLLVADWVSGLPGAVGTVKASQPWVIALYGFGFACACFGTLRSAAVGILTMLIVFAFWALAPTYDLRINEDGRVSLLTASGGVTTSLRADRYGRDQFARASGVSGVEWTDYRDVLAQCDVLACRFTVMGSTISVIEEPSEVPEACTDSDLVILPSRRAGPVAKRACEALLIDSESLRQSGGLHLRLGEPIRLTPISSDTRRTRPWGRGA</sequence>
<proteinExistence type="predicted"/>
<evidence type="ECO:0000313" key="10">
    <source>
        <dbReference type="Proteomes" id="UP001161391"/>
    </source>
</evidence>
<comment type="subcellular location">
    <subcellularLocation>
        <location evidence="1">Cell membrane</location>
        <topology evidence="1">Multi-pass membrane protein</topology>
    </subcellularLocation>
</comment>
<accession>A0ABQ5V9J0</accession>